<accession>A0AA46TF72</accession>
<dbReference type="EMBL" id="CP094970">
    <property type="protein sequence ID" value="UYM03458.1"/>
    <property type="molecule type" value="Genomic_DNA"/>
</dbReference>
<dbReference type="PANTHER" id="PTHR36577:SF3">
    <property type="entry name" value="DUF521 DOMAIN PROTEIN (AFU_ORTHOLOGUE AFUA_6G00490)"/>
    <property type="match status" value="1"/>
</dbReference>
<dbReference type="Pfam" id="PF01989">
    <property type="entry name" value="AcnX_swivel_put"/>
    <property type="match status" value="1"/>
</dbReference>
<keyword evidence="4" id="KW-1185">Reference proteome</keyword>
<feature type="domain" description="Phosphomevalonate dehydratase small subunit-like" evidence="2">
    <location>
        <begin position="29"/>
        <end position="102"/>
    </location>
</feature>
<organism evidence="3 4">
    <name type="scientific">Solicola gregarius</name>
    <dbReference type="NCBI Taxonomy" id="2908642"/>
    <lineage>
        <taxon>Bacteria</taxon>
        <taxon>Bacillati</taxon>
        <taxon>Actinomycetota</taxon>
        <taxon>Actinomycetes</taxon>
        <taxon>Propionibacteriales</taxon>
        <taxon>Nocardioidaceae</taxon>
        <taxon>Solicola</taxon>
    </lineage>
</organism>
<keyword evidence="1" id="KW-0456">Lyase</keyword>
<protein>
    <submittedName>
        <fullName evidence="3">DUF126 domain-containing protein</fullName>
    </submittedName>
</protein>
<dbReference type="KEGG" id="sgrg:L0C25_12915"/>
<dbReference type="RefSeq" id="WP_271632067.1">
    <property type="nucleotide sequence ID" value="NZ_CP094970.1"/>
</dbReference>
<evidence type="ECO:0000313" key="4">
    <source>
        <dbReference type="Proteomes" id="UP001164390"/>
    </source>
</evidence>
<proteinExistence type="predicted"/>
<evidence type="ECO:0000259" key="2">
    <source>
        <dbReference type="Pfam" id="PF01989"/>
    </source>
</evidence>
<dbReference type="GO" id="GO:0016829">
    <property type="term" value="F:lyase activity"/>
    <property type="evidence" value="ECO:0007669"/>
    <property type="project" value="UniProtKB-KW"/>
</dbReference>
<dbReference type="PANTHER" id="PTHR36577">
    <property type="entry name" value="DUF521 DOMAIN PROTEIN (AFU_ORTHOLOGUE AFUA_6G00490)"/>
    <property type="match status" value="1"/>
</dbReference>
<dbReference type="Proteomes" id="UP001164390">
    <property type="component" value="Chromosome"/>
</dbReference>
<evidence type="ECO:0000313" key="3">
    <source>
        <dbReference type="EMBL" id="UYM03458.1"/>
    </source>
</evidence>
<reference evidence="3" key="1">
    <citation type="submission" date="2022-01" db="EMBL/GenBank/DDBJ databases">
        <title>Nocardioidaceae gen. sp. A5X3R13.</title>
        <authorList>
            <person name="Lopez Marin M.A."/>
            <person name="Uhlik O."/>
        </authorList>
    </citation>
    <scope>NUCLEOTIDE SEQUENCE</scope>
    <source>
        <strain evidence="3">A5X3R13</strain>
    </source>
</reference>
<dbReference type="InterPro" id="IPR002840">
    <property type="entry name" value="PMDh-S-like_dom"/>
</dbReference>
<evidence type="ECO:0000256" key="1">
    <source>
        <dbReference type="ARBA" id="ARBA00023239"/>
    </source>
</evidence>
<dbReference type="SUPFAM" id="SSF52016">
    <property type="entry name" value="LeuD/IlvD-like"/>
    <property type="match status" value="1"/>
</dbReference>
<dbReference type="Gene3D" id="3.50.30.10">
    <property type="entry name" value="Phosphohistidine domain"/>
    <property type="match status" value="1"/>
</dbReference>
<name>A0AA46TF72_9ACTN</name>
<gene>
    <name evidence="3" type="ORF">L0C25_12915</name>
</gene>
<sequence length="143" mass="14613">MTASSAELVGTVLHAGTGTGPLLKLDGPLSFWGGVDGAGQIIDRHHPQFGVSLRGRVLAMESGRGSSSSASVLAELLRTGNGPAAIVMARPDAIVTLGALVAAELYGCATPVVVLSREDYARVRGGVRTTVDASDDSARIAWT</sequence>
<dbReference type="AlphaFoldDB" id="A0AA46TF72"/>